<evidence type="ECO:0000313" key="1">
    <source>
        <dbReference type="EMBL" id="GAA3622743.1"/>
    </source>
</evidence>
<proteinExistence type="predicted"/>
<evidence type="ECO:0000313" key="2">
    <source>
        <dbReference type="Proteomes" id="UP001501697"/>
    </source>
</evidence>
<protein>
    <submittedName>
        <fullName evidence="1">Uncharacterized protein</fullName>
    </submittedName>
</protein>
<keyword evidence="2" id="KW-1185">Reference proteome</keyword>
<accession>A0ABP6ZYL3</accession>
<dbReference type="Proteomes" id="UP001501697">
    <property type="component" value="Unassembled WGS sequence"/>
</dbReference>
<comment type="caution">
    <text evidence="1">The sequence shown here is derived from an EMBL/GenBank/DDBJ whole genome shotgun (WGS) entry which is preliminary data.</text>
</comment>
<dbReference type="EMBL" id="BAAAYU010000001">
    <property type="protein sequence ID" value="GAA3622743.1"/>
    <property type="molecule type" value="Genomic_DNA"/>
</dbReference>
<dbReference type="RefSeq" id="WP_344735879.1">
    <property type="nucleotide sequence ID" value="NZ_BAAAYU010000001.1"/>
</dbReference>
<gene>
    <name evidence="1" type="ORF">GCM10022200_01140</name>
</gene>
<reference evidence="2" key="1">
    <citation type="journal article" date="2019" name="Int. J. Syst. Evol. Microbiol.">
        <title>The Global Catalogue of Microorganisms (GCM) 10K type strain sequencing project: providing services to taxonomists for standard genome sequencing and annotation.</title>
        <authorList>
            <consortium name="The Broad Institute Genomics Platform"/>
            <consortium name="The Broad Institute Genome Sequencing Center for Infectious Disease"/>
            <person name="Wu L."/>
            <person name="Ma J."/>
        </authorList>
    </citation>
    <scope>NUCLEOTIDE SEQUENCE [LARGE SCALE GENOMIC DNA]</scope>
    <source>
        <strain evidence="2">JCM 16544</strain>
    </source>
</reference>
<organism evidence="1 2">
    <name type="scientific">Microbacterium awajiense</name>
    <dbReference type="NCBI Taxonomy" id="415214"/>
    <lineage>
        <taxon>Bacteria</taxon>
        <taxon>Bacillati</taxon>
        <taxon>Actinomycetota</taxon>
        <taxon>Actinomycetes</taxon>
        <taxon>Micrococcales</taxon>
        <taxon>Microbacteriaceae</taxon>
        <taxon>Microbacterium</taxon>
    </lineage>
</organism>
<name>A0ABP6ZYL3_9MICO</name>
<sequence length="144" mass="15265">MPRPRTLDDDALLAGFTAGTLRSFSHDDHVRVAWLLCTRSADSAAALDAMTSGIRSMAESRGLSDKFHATRTAAWLALVDAASDPAATPGGDSHEFLAQHPELLDRAALDAHYSTEVLNSDAARRAFVAPDLAPLPVSGRGGER</sequence>